<reference evidence="3" key="1">
    <citation type="journal article" date="2006" name="PLoS Biol.">
        <title>Macronuclear genome sequence of the ciliate Tetrahymena thermophila, a model eukaryote.</title>
        <authorList>
            <person name="Eisen J.A."/>
            <person name="Coyne R.S."/>
            <person name="Wu M."/>
            <person name="Wu D."/>
            <person name="Thiagarajan M."/>
            <person name="Wortman J.R."/>
            <person name="Badger J.H."/>
            <person name="Ren Q."/>
            <person name="Amedeo P."/>
            <person name="Jones K.M."/>
            <person name="Tallon L.J."/>
            <person name="Delcher A.L."/>
            <person name="Salzberg S.L."/>
            <person name="Silva J.C."/>
            <person name="Haas B.J."/>
            <person name="Majoros W.H."/>
            <person name="Farzad M."/>
            <person name="Carlton J.M."/>
            <person name="Smith R.K. Jr."/>
            <person name="Garg J."/>
            <person name="Pearlman R.E."/>
            <person name="Karrer K.M."/>
            <person name="Sun L."/>
            <person name="Manning G."/>
            <person name="Elde N.C."/>
            <person name="Turkewitz A.P."/>
            <person name="Asai D.J."/>
            <person name="Wilkes D.E."/>
            <person name="Wang Y."/>
            <person name="Cai H."/>
            <person name="Collins K."/>
            <person name="Stewart B.A."/>
            <person name="Lee S.R."/>
            <person name="Wilamowska K."/>
            <person name="Weinberg Z."/>
            <person name="Ruzzo W.L."/>
            <person name="Wloga D."/>
            <person name="Gaertig J."/>
            <person name="Frankel J."/>
            <person name="Tsao C.-C."/>
            <person name="Gorovsky M.A."/>
            <person name="Keeling P.J."/>
            <person name="Waller R.F."/>
            <person name="Patron N.J."/>
            <person name="Cherry J.M."/>
            <person name="Stover N.A."/>
            <person name="Krieger C.J."/>
            <person name="del Toro C."/>
            <person name="Ryder H.F."/>
            <person name="Williamson S.C."/>
            <person name="Barbeau R.A."/>
            <person name="Hamilton E.P."/>
            <person name="Orias E."/>
        </authorList>
    </citation>
    <scope>NUCLEOTIDE SEQUENCE [LARGE SCALE GENOMIC DNA]</scope>
    <source>
        <strain evidence="3">SB210</strain>
    </source>
</reference>
<dbReference type="InParanoid" id="Q23R28"/>
<dbReference type="Proteomes" id="UP000009168">
    <property type="component" value="Unassembled WGS sequence"/>
</dbReference>
<feature type="region of interest" description="Disordered" evidence="1">
    <location>
        <begin position="92"/>
        <end position="117"/>
    </location>
</feature>
<dbReference type="RefSeq" id="XP_001019258.1">
    <property type="nucleotide sequence ID" value="XM_001019258.3"/>
</dbReference>
<dbReference type="KEGG" id="tet:TTHERM_00850550"/>
<protein>
    <submittedName>
        <fullName evidence="2">Uncharacterized protein</fullName>
    </submittedName>
</protein>
<evidence type="ECO:0000313" key="2">
    <source>
        <dbReference type="EMBL" id="EAR99013.1"/>
    </source>
</evidence>
<gene>
    <name evidence="2" type="ORF">TTHERM_00850550</name>
</gene>
<proteinExistence type="predicted"/>
<dbReference type="AlphaFoldDB" id="Q23R28"/>
<accession>Q23R28</accession>
<dbReference type="EMBL" id="GG662645">
    <property type="protein sequence ID" value="EAR99013.1"/>
    <property type="molecule type" value="Genomic_DNA"/>
</dbReference>
<organism evidence="2 3">
    <name type="scientific">Tetrahymena thermophila (strain SB210)</name>
    <dbReference type="NCBI Taxonomy" id="312017"/>
    <lineage>
        <taxon>Eukaryota</taxon>
        <taxon>Sar</taxon>
        <taxon>Alveolata</taxon>
        <taxon>Ciliophora</taxon>
        <taxon>Intramacronucleata</taxon>
        <taxon>Oligohymenophorea</taxon>
        <taxon>Hymenostomatida</taxon>
        <taxon>Tetrahymenina</taxon>
        <taxon>Tetrahymenidae</taxon>
        <taxon>Tetrahymena</taxon>
    </lineage>
</organism>
<feature type="compositionally biased region" description="Low complexity" evidence="1">
    <location>
        <begin position="93"/>
        <end position="114"/>
    </location>
</feature>
<name>Q23R28_TETTS</name>
<sequence>MKRCEFASIQPQLNSSLPVLKKEALSYNSNTVTQSLFHLPGDIFLNIEDILKVNGVSLDQANGSSNLSQSNICMGGSDYEIPQNYEIPRIKTSSSSSLNSPSLSSLSQNPFSNSGNLTNSTTKKVSIINSDENFLHYEVYNPTLSVQTLPYFQQNSNQLLSQLEIVSQMEQNLKNQYLLSLYQTISTYSQTMNEVSQITSSLQSDALFDEKTLEAIHFNIKRIRSQTIPSKYYTYSVYVLDYNQVYREVQKGLSQNLVNFLSGSQQSYADHILRFGDAELFDASSRAVLNISRLQQTINAQKYNSFNIISDNNLMMCRTDGKKVPVNCQSSIIPLCDPIYSQNMVIYQAYMRITEINVDEQYCEQSCADSSSCSNSPNSITYENSRMADEYLQSCQEFQERYYGKGSQRKKRYRKTKAQVEQELKYYLSLNNFANCQL</sequence>
<dbReference type="HOGENOM" id="CLU_626276_0_0_1"/>
<dbReference type="GeneID" id="7841738"/>
<evidence type="ECO:0000256" key="1">
    <source>
        <dbReference type="SAM" id="MobiDB-lite"/>
    </source>
</evidence>
<evidence type="ECO:0000313" key="3">
    <source>
        <dbReference type="Proteomes" id="UP000009168"/>
    </source>
</evidence>
<keyword evidence="3" id="KW-1185">Reference proteome</keyword>